<name>A0A0R3C0L4_9BRAD</name>
<comment type="caution">
    <text evidence="2">The sequence shown here is derived from an EMBL/GenBank/DDBJ whole genome shotgun (WGS) entry which is preliminary data.</text>
</comment>
<evidence type="ECO:0000313" key="2">
    <source>
        <dbReference type="EMBL" id="KRP91264.1"/>
    </source>
</evidence>
<accession>A0A0R3C0L4</accession>
<organism evidence="2 3">
    <name type="scientific">Bradyrhizobium yuanmingense</name>
    <dbReference type="NCBI Taxonomy" id="108015"/>
    <lineage>
        <taxon>Bacteria</taxon>
        <taxon>Pseudomonadati</taxon>
        <taxon>Pseudomonadota</taxon>
        <taxon>Alphaproteobacteria</taxon>
        <taxon>Hyphomicrobiales</taxon>
        <taxon>Nitrobacteraceae</taxon>
        <taxon>Bradyrhizobium</taxon>
    </lineage>
</organism>
<dbReference type="RefSeq" id="WP_057029433.1">
    <property type="nucleotide sequence ID" value="NZ_LJYF01000033.1"/>
</dbReference>
<sequence length="294" mass="31241">MNRRTLAALLAAGLVAATAVLARPVAAGLGRESATDAIQFGWSRTSGANDNVDQTWWAVRSHDTLHNFVERLLSIPVGMMARGAGARFEAKLSEHTGLPLPEGWALATAKDSPQIRSIYAETPRDLGSVLGFYRDALGKRGWTEKDGAVAEPDRAEITFLTREGPLLLRLSRQDDRTIAELSGRKLASATVGLLPKPGQVRLMLGNKTDEAAVITVADQAVNLAAHAGEELANSDGAAGELPDSQKLDLPPGRYKVTLKVDGGAAASREFEVAANETWGLLAGADGVLLPMRLY</sequence>
<protein>
    <recommendedName>
        <fullName evidence="4">DUF4198 domain-containing protein</fullName>
    </recommendedName>
</protein>
<reference evidence="2 3" key="1">
    <citation type="submission" date="2015-09" db="EMBL/GenBank/DDBJ databases">
        <title>Draft Genome Sequence of the Strain BR 3267 (Bradyrhizobium yuanmingense) recommended as inoculant for cowpea in Brazil.</title>
        <authorList>
            <person name="Simoes-Araujo J.L."/>
            <person name="Zilli J.E."/>
        </authorList>
    </citation>
    <scope>NUCLEOTIDE SEQUENCE [LARGE SCALE GENOMIC DNA]</scope>
    <source>
        <strain evidence="2 3">BR3267</strain>
    </source>
</reference>
<dbReference type="STRING" id="108015.GA0061099_1005490"/>
<feature type="chain" id="PRO_5006433675" description="DUF4198 domain-containing protein" evidence="1">
    <location>
        <begin position="23"/>
        <end position="294"/>
    </location>
</feature>
<evidence type="ECO:0000256" key="1">
    <source>
        <dbReference type="SAM" id="SignalP"/>
    </source>
</evidence>
<proteinExistence type="predicted"/>
<dbReference type="EMBL" id="LJYF01000033">
    <property type="protein sequence ID" value="KRP91264.1"/>
    <property type="molecule type" value="Genomic_DNA"/>
</dbReference>
<dbReference type="Proteomes" id="UP000051380">
    <property type="component" value="Unassembled WGS sequence"/>
</dbReference>
<gene>
    <name evidence="2" type="ORF">AOQ72_32630</name>
</gene>
<dbReference type="OrthoDB" id="7927554at2"/>
<keyword evidence="1" id="KW-0732">Signal</keyword>
<dbReference type="AlphaFoldDB" id="A0A0R3C0L4"/>
<evidence type="ECO:0000313" key="3">
    <source>
        <dbReference type="Proteomes" id="UP000051380"/>
    </source>
</evidence>
<feature type="signal peptide" evidence="1">
    <location>
        <begin position="1"/>
        <end position="22"/>
    </location>
</feature>
<evidence type="ECO:0008006" key="4">
    <source>
        <dbReference type="Google" id="ProtNLM"/>
    </source>
</evidence>